<evidence type="ECO:0000256" key="1">
    <source>
        <dbReference type="PROSITE-ProRule" id="PRU00267"/>
    </source>
</evidence>
<reference evidence="3 4" key="1">
    <citation type="journal article" date="2018" name="Biotechnol. Biofuels">
        <title>Integrative visual omics of the white-rot fungus Polyporus brumalis exposes the biotechnological potential of its oxidative enzymes for delignifying raw plant biomass.</title>
        <authorList>
            <person name="Miyauchi S."/>
            <person name="Rancon A."/>
            <person name="Drula E."/>
            <person name="Hage H."/>
            <person name="Chaduli D."/>
            <person name="Favel A."/>
            <person name="Grisel S."/>
            <person name="Henrissat B."/>
            <person name="Herpoel-Gimbert I."/>
            <person name="Ruiz-Duenas F.J."/>
            <person name="Chevret D."/>
            <person name="Hainaut M."/>
            <person name="Lin J."/>
            <person name="Wang M."/>
            <person name="Pangilinan J."/>
            <person name="Lipzen A."/>
            <person name="Lesage-Meessen L."/>
            <person name="Navarro D."/>
            <person name="Riley R."/>
            <person name="Grigoriev I.V."/>
            <person name="Zhou S."/>
            <person name="Raouche S."/>
            <person name="Rosso M.N."/>
        </authorList>
    </citation>
    <scope>NUCLEOTIDE SEQUENCE [LARGE SCALE GENOMIC DNA]</scope>
    <source>
        <strain evidence="3 4">BRFM 1820</strain>
    </source>
</reference>
<feature type="non-terminal residue" evidence="3">
    <location>
        <position position="1"/>
    </location>
</feature>
<dbReference type="Proteomes" id="UP000256964">
    <property type="component" value="Unassembled WGS sequence"/>
</dbReference>
<dbReference type="AlphaFoldDB" id="A0A371D6Z1"/>
<evidence type="ECO:0000259" key="2">
    <source>
        <dbReference type="PROSITE" id="PS50118"/>
    </source>
</evidence>
<evidence type="ECO:0000313" key="3">
    <source>
        <dbReference type="EMBL" id="RDX48314.1"/>
    </source>
</evidence>
<name>A0A371D6Z1_9APHY</name>
<keyword evidence="1" id="KW-0539">Nucleus</keyword>
<keyword evidence="1" id="KW-0238">DNA-binding</keyword>
<proteinExistence type="predicted"/>
<dbReference type="EMBL" id="KZ857412">
    <property type="protein sequence ID" value="RDX48314.1"/>
    <property type="molecule type" value="Genomic_DNA"/>
</dbReference>
<dbReference type="GO" id="GO:0003677">
    <property type="term" value="F:DNA binding"/>
    <property type="evidence" value="ECO:0007669"/>
    <property type="project" value="UniProtKB-UniRule"/>
</dbReference>
<dbReference type="GO" id="GO:0005634">
    <property type="term" value="C:nucleus"/>
    <property type="evidence" value="ECO:0007669"/>
    <property type="project" value="UniProtKB-UniRule"/>
</dbReference>
<dbReference type="PROSITE" id="PS50118">
    <property type="entry name" value="HMG_BOX_2"/>
    <property type="match status" value="1"/>
</dbReference>
<protein>
    <recommendedName>
        <fullName evidence="2">HMG box domain-containing protein</fullName>
    </recommendedName>
</protein>
<evidence type="ECO:0000313" key="4">
    <source>
        <dbReference type="Proteomes" id="UP000256964"/>
    </source>
</evidence>
<dbReference type="OrthoDB" id="3267359at2759"/>
<dbReference type="InterPro" id="IPR009071">
    <property type="entry name" value="HMG_box_dom"/>
</dbReference>
<accession>A0A371D6Z1</accession>
<dbReference type="Gene3D" id="1.10.30.10">
    <property type="entry name" value="High mobility group box domain"/>
    <property type="match status" value="1"/>
</dbReference>
<organism evidence="3 4">
    <name type="scientific">Lentinus brumalis</name>
    <dbReference type="NCBI Taxonomy" id="2498619"/>
    <lineage>
        <taxon>Eukaryota</taxon>
        <taxon>Fungi</taxon>
        <taxon>Dikarya</taxon>
        <taxon>Basidiomycota</taxon>
        <taxon>Agaricomycotina</taxon>
        <taxon>Agaricomycetes</taxon>
        <taxon>Polyporales</taxon>
        <taxon>Polyporaceae</taxon>
        <taxon>Lentinus</taxon>
    </lineage>
</organism>
<feature type="DNA-binding region" description="HMG box" evidence="1">
    <location>
        <begin position="27"/>
        <end position="100"/>
    </location>
</feature>
<dbReference type="STRING" id="139420.A0A371D6Z1"/>
<dbReference type="SUPFAM" id="SSF47095">
    <property type="entry name" value="HMG-box"/>
    <property type="match status" value="1"/>
</dbReference>
<gene>
    <name evidence="3" type="ORF">OH76DRAFT_1352635</name>
</gene>
<dbReference type="InterPro" id="IPR036910">
    <property type="entry name" value="HMG_box_dom_sf"/>
</dbReference>
<feature type="domain" description="HMG box" evidence="2">
    <location>
        <begin position="27"/>
        <end position="100"/>
    </location>
</feature>
<sequence length="282" mass="32427">METTFGGHKVNYYFRLILQNVLHLKKPPRKISLWNAYVSKELRRINDEEPEKTVRVSSSEIIKGLGETWASMTAEEQEAVAGEELKKLKERQEGRRQGVHNVTLNAFNDTRATLASVVSQLEECHGRTENEFVLLAVRSKHDDYNPPYVFYTGDRIANFVEIVTKNTIQDFAVKLEAYCISGVDGVARTAQQETLELKHKVKELILQKLQETCTRTTVVKMFYVNFEDHMTLKYGIIIKNWPIKRFAAPGKLSRVELEVLLSAWTNGSTAFIELNNEDWTAW</sequence>
<keyword evidence="4" id="KW-1185">Reference proteome</keyword>